<feature type="transmembrane region" description="Helical" evidence="1">
    <location>
        <begin position="77"/>
        <end position="96"/>
    </location>
</feature>
<proteinExistence type="predicted"/>
<name>A0ABY5MH32_9HYPH</name>
<keyword evidence="1" id="KW-0472">Membrane</keyword>
<feature type="transmembrane region" description="Helical" evidence="1">
    <location>
        <begin position="116"/>
        <end position="136"/>
    </location>
</feature>
<dbReference type="RefSeq" id="WP_338528946.1">
    <property type="nucleotide sequence ID" value="NZ_CP030941.1"/>
</dbReference>
<evidence type="ECO:0000313" key="3">
    <source>
        <dbReference type="Proteomes" id="UP001342418"/>
    </source>
</evidence>
<gene>
    <name evidence="2" type="ORF">NTH_00980</name>
</gene>
<dbReference type="EMBL" id="CP030941">
    <property type="protein sequence ID" value="UUP16533.1"/>
    <property type="molecule type" value="Genomic_DNA"/>
</dbReference>
<accession>A0ABY5MH32</accession>
<protein>
    <recommendedName>
        <fullName evidence="4">PrsW family intramembrane metalloprotease</fullName>
    </recommendedName>
</protein>
<keyword evidence="1" id="KW-0812">Transmembrane</keyword>
<keyword evidence="3" id="KW-1185">Reference proteome</keyword>
<dbReference type="Proteomes" id="UP001342418">
    <property type="component" value="Chromosome"/>
</dbReference>
<sequence length="279" mass="30690">MNQRPLLKVDSLPSRHLVVATAGIFVATVLLVMLFQEAPLKQTWIYALCGLTVLVPYGIWITVLLHYDVSPPRPQGLLVSALAWGSLLSFVAAVVFEDVFDAIDALLGLPGLDTMVVAPFWEEFSKGLFIVLLYVCAQRHLRGPWDGLVYGALVGTGFGFAEDIAYLNNSLSDNGFSSLVATYVVREIFTAHAHPLFTAATGLAAGMAARQRLSPGKALWWIFWGFLLAFILHAIFDSATLLAPFTLIFIAPAYGVLFVIALRRLQRREIIHRDSTDVN</sequence>
<evidence type="ECO:0008006" key="4">
    <source>
        <dbReference type="Google" id="ProtNLM"/>
    </source>
</evidence>
<reference evidence="2 3" key="1">
    <citation type="submission" date="2018-07" db="EMBL/GenBank/DDBJ databases">
        <title>Genome sequence of Nitratireductor thuwali#1536.</title>
        <authorList>
            <person name="Michoud G."/>
            <person name="Merlino G."/>
            <person name="Sefrji F.O."/>
            <person name="Daffonchio D."/>
        </authorList>
    </citation>
    <scope>NUCLEOTIDE SEQUENCE [LARGE SCALE GENOMIC DNA]</scope>
    <source>
        <strain evidence="3">Nit1536</strain>
    </source>
</reference>
<feature type="transmembrane region" description="Helical" evidence="1">
    <location>
        <begin position="218"/>
        <end position="236"/>
    </location>
</feature>
<feature type="transmembrane region" description="Helical" evidence="1">
    <location>
        <begin position="242"/>
        <end position="262"/>
    </location>
</feature>
<dbReference type="InterPro" id="IPR026898">
    <property type="entry name" value="PrsW"/>
</dbReference>
<dbReference type="Pfam" id="PF13367">
    <property type="entry name" value="PrsW-protease"/>
    <property type="match status" value="1"/>
</dbReference>
<feature type="transmembrane region" description="Helical" evidence="1">
    <location>
        <begin position="44"/>
        <end position="65"/>
    </location>
</feature>
<organism evidence="2 3">
    <name type="scientific">Nitratireductor thuwali</name>
    <dbReference type="NCBI Taxonomy" id="2267699"/>
    <lineage>
        <taxon>Bacteria</taxon>
        <taxon>Pseudomonadati</taxon>
        <taxon>Pseudomonadota</taxon>
        <taxon>Alphaproteobacteria</taxon>
        <taxon>Hyphomicrobiales</taxon>
        <taxon>Phyllobacteriaceae</taxon>
        <taxon>Nitratireductor</taxon>
    </lineage>
</organism>
<feature type="transmembrane region" description="Helical" evidence="1">
    <location>
        <begin position="12"/>
        <end position="32"/>
    </location>
</feature>
<evidence type="ECO:0000313" key="2">
    <source>
        <dbReference type="EMBL" id="UUP16533.1"/>
    </source>
</evidence>
<dbReference type="PANTHER" id="PTHR36844">
    <property type="entry name" value="PROTEASE PRSW"/>
    <property type="match status" value="1"/>
</dbReference>
<keyword evidence="1" id="KW-1133">Transmembrane helix</keyword>
<dbReference type="PANTHER" id="PTHR36844:SF1">
    <property type="entry name" value="PROTEASE PRSW"/>
    <property type="match status" value="1"/>
</dbReference>
<evidence type="ECO:0000256" key="1">
    <source>
        <dbReference type="SAM" id="Phobius"/>
    </source>
</evidence>